<dbReference type="OrthoDB" id="7307201at2"/>
<dbReference type="AlphaFoldDB" id="A0A3S0IBC9"/>
<comment type="caution">
    <text evidence="2">The sequence shown here is derived from an EMBL/GenBank/DDBJ whole genome shotgun (WGS) entry which is preliminary data.</text>
</comment>
<accession>A0A3S0IBC9</accession>
<proteinExistence type="predicted"/>
<evidence type="ECO:0000313" key="2">
    <source>
        <dbReference type="EMBL" id="RTR13402.1"/>
    </source>
</evidence>
<reference evidence="2 3" key="1">
    <citation type="submission" date="2018-12" db="EMBL/GenBank/DDBJ databases">
        <authorList>
            <person name="Yang Y."/>
        </authorList>
    </citation>
    <scope>NUCLEOTIDE SEQUENCE [LARGE SCALE GENOMIC DNA]</scope>
    <source>
        <strain evidence="2 3">L-25-5w-1</strain>
    </source>
</reference>
<evidence type="ECO:0000313" key="3">
    <source>
        <dbReference type="Proteomes" id="UP000277007"/>
    </source>
</evidence>
<evidence type="ECO:0000256" key="1">
    <source>
        <dbReference type="SAM" id="MobiDB-lite"/>
    </source>
</evidence>
<sequence length="65" mass="6725">MTAGHHRETQAAPNQAASAVPAPSASPGVPPLSAEEDARLDEAIAALKEFDALHGAFADQYLDDL</sequence>
<dbReference type="Proteomes" id="UP000277007">
    <property type="component" value="Unassembled WGS sequence"/>
</dbReference>
<name>A0A3S0IBC9_9PROT</name>
<feature type="compositionally biased region" description="Low complexity" evidence="1">
    <location>
        <begin position="11"/>
        <end position="33"/>
    </location>
</feature>
<organism evidence="2 3">
    <name type="scientific">Azospirillum griseum</name>
    <dbReference type="NCBI Taxonomy" id="2496639"/>
    <lineage>
        <taxon>Bacteria</taxon>
        <taxon>Pseudomonadati</taxon>
        <taxon>Pseudomonadota</taxon>
        <taxon>Alphaproteobacteria</taxon>
        <taxon>Rhodospirillales</taxon>
        <taxon>Azospirillaceae</taxon>
        <taxon>Azospirillum</taxon>
    </lineage>
</organism>
<feature type="region of interest" description="Disordered" evidence="1">
    <location>
        <begin position="1"/>
        <end position="37"/>
    </location>
</feature>
<dbReference type="RefSeq" id="WP_126620502.1">
    <property type="nucleotide sequence ID" value="NZ_JBHUCY010000007.1"/>
</dbReference>
<dbReference type="EMBL" id="RXMA01000046">
    <property type="protein sequence ID" value="RTR13402.1"/>
    <property type="molecule type" value="Genomic_DNA"/>
</dbReference>
<gene>
    <name evidence="2" type="ORF">EJ903_24695</name>
</gene>
<keyword evidence="3" id="KW-1185">Reference proteome</keyword>
<protein>
    <submittedName>
        <fullName evidence="2">Uncharacterized protein</fullName>
    </submittedName>
</protein>